<proteinExistence type="predicted"/>
<gene>
    <name evidence="1" type="ORF">GOP47_0003193</name>
</gene>
<name>A0A9D4VCC6_ADICA</name>
<accession>A0A9D4VCC6</accession>
<evidence type="ECO:0000313" key="1">
    <source>
        <dbReference type="EMBL" id="KAI5083450.1"/>
    </source>
</evidence>
<dbReference type="AlphaFoldDB" id="A0A9D4VCC6"/>
<reference evidence="1" key="1">
    <citation type="submission" date="2021-01" db="EMBL/GenBank/DDBJ databases">
        <title>Adiantum capillus-veneris genome.</title>
        <authorList>
            <person name="Fang Y."/>
            <person name="Liao Q."/>
        </authorList>
    </citation>
    <scope>NUCLEOTIDE SEQUENCE</scope>
    <source>
        <strain evidence="1">H3</strain>
        <tissue evidence="1">Leaf</tissue>
    </source>
</reference>
<comment type="caution">
    <text evidence="1">The sequence shown here is derived from an EMBL/GenBank/DDBJ whole genome shotgun (WGS) entry which is preliminary data.</text>
</comment>
<evidence type="ECO:0000313" key="2">
    <source>
        <dbReference type="Proteomes" id="UP000886520"/>
    </source>
</evidence>
<protein>
    <submittedName>
        <fullName evidence="1">Uncharacterized protein</fullName>
    </submittedName>
</protein>
<sequence length="71" mass="7267">MADSCNCARAAGWRTIDSSCVGKASLRGFSSPGKTTRRAFCNASPNSLVAASASMPSNPPEIETGCCPLLS</sequence>
<dbReference type="EMBL" id="JABFUD020000002">
    <property type="protein sequence ID" value="KAI5083450.1"/>
    <property type="molecule type" value="Genomic_DNA"/>
</dbReference>
<keyword evidence="2" id="KW-1185">Reference proteome</keyword>
<dbReference type="Proteomes" id="UP000886520">
    <property type="component" value="Chromosome 3"/>
</dbReference>
<organism evidence="1 2">
    <name type="scientific">Adiantum capillus-veneris</name>
    <name type="common">Maidenhair fern</name>
    <dbReference type="NCBI Taxonomy" id="13818"/>
    <lineage>
        <taxon>Eukaryota</taxon>
        <taxon>Viridiplantae</taxon>
        <taxon>Streptophyta</taxon>
        <taxon>Embryophyta</taxon>
        <taxon>Tracheophyta</taxon>
        <taxon>Polypodiopsida</taxon>
        <taxon>Polypodiidae</taxon>
        <taxon>Polypodiales</taxon>
        <taxon>Pteridineae</taxon>
        <taxon>Pteridaceae</taxon>
        <taxon>Vittarioideae</taxon>
        <taxon>Adiantum</taxon>
    </lineage>
</organism>